<dbReference type="EMBL" id="GEEE01005252">
    <property type="protein sequence ID" value="JAP57973.1"/>
    <property type="molecule type" value="Transcribed_RNA"/>
</dbReference>
<feature type="compositionally biased region" description="Polar residues" evidence="1">
    <location>
        <begin position="42"/>
        <end position="57"/>
    </location>
</feature>
<dbReference type="EMBL" id="GEEE01021287">
    <property type="protein sequence ID" value="JAP41938.1"/>
    <property type="molecule type" value="Transcribed_RNA"/>
</dbReference>
<proteinExistence type="predicted"/>
<protein>
    <submittedName>
        <fullName evidence="2">Uncharacterized protein</fullName>
    </submittedName>
</protein>
<feature type="region of interest" description="Disordered" evidence="1">
    <location>
        <begin position="42"/>
        <end position="75"/>
    </location>
</feature>
<name>A0A0X3NQK7_SCHSO</name>
<reference evidence="2" key="1">
    <citation type="submission" date="2016-01" db="EMBL/GenBank/DDBJ databases">
        <title>Reference transcriptome for the parasite Schistocephalus solidus: insights into the molecular evolution of parasitism.</title>
        <authorList>
            <person name="Hebert F.O."/>
            <person name="Grambauer S."/>
            <person name="Barber I."/>
            <person name="Landry C.R."/>
            <person name="Aubin-Horth N."/>
        </authorList>
    </citation>
    <scope>NUCLEOTIDE SEQUENCE</scope>
</reference>
<dbReference type="EMBL" id="GEEE01015191">
    <property type="protein sequence ID" value="JAP48034.1"/>
    <property type="molecule type" value="Transcribed_RNA"/>
</dbReference>
<dbReference type="EMBL" id="GEEE01009819">
    <property type="protein sequence ID" value="JAP53406.1"/>
    <property type="molecule type" value="Transcribed_RNA"/>
</dbReference>
<gene>
    <name evidence="2" type="ORF">TR165166</name>
</gene>
<feature type="region of interest" description="Disordered" evidence="1">
    <location>
        <begin position="94"/>
        <end position="117"/>
    </location>
</feature>
<accession>A0A0X3NQK7</accession>
<evidence type="ECO:0000313" key="2">
    <source>
        <dbReference type="EMBL" id="JAP41938.1"/>
    </source>
</evidence>
<organism evidence="2">
    <name type="scientific">Schistocephalus solidus</name>
    <name type="common">Tapeworm</name>
    <dbReference type="NCBI Taxonomy" id="70667"/>
    <lineage>
        <taxon>Eukaryota</taxon>
        <taxon>Metazoa</taxon>
        <taxon>Spiralia</taxon>
        <taxon>Lophotrochozoa</taxon>
        <taxon>Platyhelminthes</taxon>
        <taxon>Cestoda</taxon>
        <taxon>Eucestoda</taxon>
        <taxon>Diphyllobothriidea</taxon>
        <taxon>Diphyllobothriidae</taxon>
        <taxon>Schistocephalus</taxon>
    </lineage>
</organism>
<evidence type="ECO:0000256" key="1">
    <source>
        <dbReference type="SAM" id="MobiDB-lite"/>
    </source>
</evidence>
<dbReference type="AlphaFoldDB" id="A0A0X3NQK7"/>
<sequence>MTCLNPPSTPTAMHQYSIRTTMNADDEKGGSGWQGLCPGIRQQVSKTENGRKNQTIQKHNRHQKPPQCGVESQATPRASVFSLHSRSFVLTDGLSSRKVSESERKQQTSRSAGTPFWSRANCSETVMVRKNTTEKNKGEVDATTVRLAL</sequence>